<reference evidence="6 7" key="1">
    <citation type="journal article" date="2007" name="Nature">
        <title>Evolution of genes and genomes on the Drosophila phylogeny.</title>
        <authorList>
            <consortium name="Drosophila 12 Genomes Consortium"/>
            <person name="Clark A.G."/>
            <person name="Eisen M.B."/>
            <person name="Smith D.R."/>
            <person name="Bergman C.M."/>
            <person name="Oliver B."/>
            <person name="Markow T.A."/>
            <person name="Kaufman T.C."/>
            <person name="Kellis M."/>
            <person name="Gelbart W."/>
            <person name="Iyer V.N."/>
            <person name="Pollard D.A."/>
            <person name="Sackton T.B."/>
            <person name="Larracuente A.M."/>
            <person name="Singh N.D."/>
            <person name="Abad J.P."/>
            <person name="Abt D.N."/>
            <person name="Adryan B."/>
            <person name="Aguade M."/>
            <person name="Akashi H."/>
            <person name="Anderson W.W."/>
            <person name="Aquadro C.F."/>
            <person name="Ardell D.H."/>
            <person name="Arguello R."/>
            <person name="Artieri C.G."/>
            <person name="Barbash D.A."/>
            <person name="Barker D."/>
            <person name="Barsanti P."/>
            <person name="Batterham P."/>
            <person name="Batzoglou S."/>
            <person name="Begun D."/>
            <person name="Bhutkar A."/>
            <person name="Blanco E."/>
            <person name="Bosak S.A."/>
            <person name="Bradley R.K."/>
            <person name="Brand A.D."/>
            <person name="Brent M.R."/>
            <person name="Brooks A.N."/>
            <person name="Brown R.H."/>
            <person name="Butlin R.K."/>
            <person name="Caggese C."/>
            <person name="Calvi B.R."/>
            <person name="Bernardo de Carvalho A."/>
            <person name="Caspi A."/>
            <person name="Castrezana S."/>
            <person name="Celniker S.E."/>
            <person name="Chang J.L."/>
            <person name="Chapple C."/>
            <person name="Chatterji S."/>
            <person name="Chinwalla A."/>
            <person name="Civetta A."/>
            <person name="Clifton S.W."/>
            <person name="Comeron J.M."/>
            <person name="Costello J.C."/>
            <person name="Coyne J.A."/>
            <person name="Daub J."/>
            <person name="David R.G."/>
            <person name="Delcher A.L."/>
            <person name="Delehaunty K."/>
            <person name="Do C.B."/>
            <person name="Ebling H."/>
            <person name="Edwards K."/>
            <person name="Eickbush T."/>
            <person name="Evans J.D."/>
            <person name="Filipski A."/>
            <person name="Findeiss S."/>
            <person name="Freyhult E."/>
            <person name="Fulton L."/>
            <person name="Fulton R."/>
            <person name="Garcia A.C."/>
            <person name="Gardiner A."/>
            <person name="Garfield D.A."/>
            <person name="Garvin B.E."/>
            <person name="Gibson G."/>
            <person name="Gilbert D."/>
            <person name="Gnerre S."/>
            <person name="Godfrey J."/>
            <person name="Good R."/>
            <person name="Gotea V."/>
            <person name="Gravely B."/>
            <person name="Greenberg A.J."/>
            <person name="Griffiths-Jones S."/>
            <person name="Gross S."/>
            <person name="Guigo R."/>
            <person name="Gustafson E.A."/>
            <person name="Haerty W."/>
            <person name="Hahn M.W."/>
            <person name="Halligan D.L."/>
            <person name="Halpern A.L."/>
            <person name="Halter G.M."/>
            <person name="Han M.V."/>
            <person name="Heger A."/>
            <person name="Hillier L."/>
            <person name="Hinrichs A.S."/>
            <person name="Holmes I."/>
            <person name="Hoskins R.A."/>
            <person name="Hubisz M.J."/>
            <person name="Hultmark D."/>
            <person name="Huntley M.A."/>
            <person name="Jaffe D.B."/>
            <person name="Jagadeeshan S."/>
            <person name="Jeck W.R."/>
            <person name="Johnson J."/>
            <person name="Jones C.D."/>
            <person name="Jordan W.C."/>
            <person name="Karpen G.H."/>
            <person name="Kataoka E."/>
            <person name="Keightley P.D."/>
            <person name="Kheradpour P."/>
            <person name="Kirkness E.F."/>
            <person name="Koerich L.B."/>
            <person name="Kristiansen K."/>
            <person name="Kudrna D."/>
            <person name="Kulathinal R.J."/>
            <person name="Kumar S."/>
            <person name="Kwok R."/>
            <person name="Lander E."/>
            <person name="Langley C.H."/>
            <person name="Lapoint R."/>
            <person name="Lazzaro B.P."/>
            <person name="Lee S.J."/>
            <person name="Levesque L."/>
            <person name="Li R."/>
            <person name="Lin C.F."/>
            <person name="Lin M.F."/>
            <person name="Lindblad-Toh K."/>
            <person name="Llopart A."/>
            <person name="Long M."/>
            <person name="Low L."/>
            <person name="Lozovsky E."/>
            <person name="Lu J."/>
            <person name="Luo M."/>
            <person name="Machado C.A."/>
            <person name="Makalowski W."/>
            <person name="Marzo M."/>
            <person name="Matsuda M."/>
            <person name="Matzkin L."/>
            <person name="McAllister B."/>
            <person name="McBride C.S."/>
            <person name="McKernan B."/>
            <person name="McKernan K."/>
            <person name="Mendez-Lago M."/>
            <person name="Minx P."/>
            <person name="Mollenhauer M.U."/>
            <person name="Montooth K."/>
            <person name="Mount S.M."/>
            <person name="Mu X."/>
            <person name="Myers E."/>
            <person name="Negre B."/>
            <person name="Newfeld S."/>
            <person name="Nielsen R."/>
            <person name="Noor M.A."/>
            <person name="O'Grady P."/>
            <person name="Pachter L."/>
            <person name="Papaceit M."/>
            <person name="Parisi M.J."/>
            <person name="Parisi M."/>
            <person name="Parts L."/>
            <person name="Pedersen J.S."/>
            <person name="Pesole G."/>
            <person name="Phillippy A.M."/>
            <person name="Ponting C.P."/>
            <person name="Pop M."/>
            <person name="Porcelli D."/>
            <person name="Powell J.R."/>
            <person name="Prohaska S."/>
            <person name="Pruitt K."/>
            <person name="Puig M."/>
            <person name="Quesneville H."/>
            <person name="Ram K.R."/>
            <person name="Rand D."/>
            <person name="Rasmussen M.D."/>
            <person name="Reed L.K."/>
            <person name="Reenan R."/>
            <person name="Reily A."/>
            <person name="Remington K.A."/>
            <person name="Rieger T.T."/>
            <person name="Ritchie M.G."/>
            <person name="Robin C."/>
            <person name="Rogers Y.H."/>
            <person name="Rohde C."/>
            <person name="Rozas J."/>
            <person name="Rubenfield M.J."/>
            <person name="Ruiz A."/>
            <person name="Russo S."/>
            <person name="Salzberg S.L."/>
            <person name="Sanchez-Gracia A."/>
            <person name="Saranga D.J."/>
            <person name="Sato H."/>
            <person name="Schaeffer S.W."/>
            <person name="Schatz M.C."/>
            <person name="Schlenke T."/>
            <person name="Schwartz R."/>
            <person name="Segarra C."/>
            <person name="Singh R.S."/>
            <person name="Sirot L."/>
            <person name="Sirota M."/>
            <person name="Sisneros N.B."/>
            <person name="Smith C.D."/>
            <person name="Smith T.F."/>
            <person name="Spieth J."/>
            <person name="Stage D.E."/>
            <person name="Stark A."/>
            <person name="Stephan W."/>
            <person name="Strausberg R.L."/>
            <person name="Strempel S."/>
            <person name="Sturgill D."/>
            <person name="Sutton G."/>
            <person name="Sutton G.G."/>
            <person name="Tao W."/>
            <person name="Teichmann S."/>
            <person name="Tobari Y.N."/>
            <person name="Tomimura Y."/>
            <person name="Tsolas J.M."/>
            <person name="Valente V.L."/>
            <person name="Venter E."/>
            <person name="Venter J.C."/>
            <person name="Vicario S."/>
            <person name="Vieira F.G."/>
            <person name="Vilella A.J."/>
            <person name="Villasante A."/>
            <person name="Walenz B."/>
            <person name="Wang J."/>
            <person name="Wasserman M."/>
            <person name="Watts T."/>
            <person name="Wilson D."/>
            <person name="Wilson R.K."/>
            <person name="Wing R.A."/>
            <person name="Wolfner M.F."/>
            <person name="Wong A."/>
            <person name="Wong G.K."/>
            <person name="Wu C.I."/>
            <person name="Wu G."/>
            <person name="Yamamoto D."/>
            <person name="Yang H.P."/>
            <person name="Yang S.P."/>
            <person name="Yorke J.A."/>
            <person name="Yoshida K."/>
            <person name="Zdobnov E."/>
            <person name="Zhang P."/>
            <person name="Zhang Y."/>
            <person name="Zimin A.V."/>
            <person name="Baldwin J."/>
            <person name="Abdouelleil A."/>
            <person name="Abdulkadir J."/>
            <person name="Abebe A."/>
            <person name="Abera B."/>
            <person name="Abreu J."/>
            <person name="Acer S.C."/>
            <person name="Aftuck L."/>
            <person name="Alexander A."/>
            <person name="An P."/>
            <person name="Anderson E."/>
            <person name="Anderson S."/>
            <person name="Arachi H."/>
            <person name="Azer M."/>
            <person name="Bachantsang P."/>
            <person name="Barry A."/>
            <person name="Bayul T."/>
            <person name="Berlin A."/>
            <person name="Bessette D."/>
            <person name="Bloom T."/>
            <person name="Blye J."/>
            <person name="Boguslavskiy L."/>
            <person name="Bonnet C."/>
            <person name="Boukhgalter B."/>
            <person name="Bourzgui I."/>
            <person name="Brown A."/>
            <person name="Cahill P."/>
            <person name="Channer S."/>
            <person name="Cheshatsang Y."/>
            <person name="Chuda L."/>
            <person name="Citroen M."/>
            <person name="Collymore A."/>
            <person name="Cooke P."/>
            <person name="Costello M."/>
            <person name="D'Aco K."/>
            <person name="Daza R."/>
            <person name="De Haan G."/>
            <person name="DeGray S."/>
            <person name="DeMaso C."/>
            <person name="Dhargay N."/>
            <person name="Dooley K."/>
            <person name="Dooley E."/>
            <person name="Doricent M."/>
            <person name="Dorje P."/>
            <person name="Dorjee K."/>
            <person name="Dupes A."/>
            <person name="Elong R."/>
            <person name="Falk J."/>
            <person name="Farina A."/>
            <person name="Faro S."/>
            <person name="Ferguson D."/>
            <person name="Fisher S."/>
            <person name="Foley C.D."/>
            <person name="Franke A."/>
            <person name="Friedrich D."/>
            <person name="Gadbois L."/>
            <person name="Gearin G."/>
            <person name="Gearin C.R."/>
            <person name="Giannoukos G."/>
            <person name="Goode T."/>
            <person name="Graham J."/>
            <person name="Grandbois E."/>
            <person name="Grewal S."/>
            <person name="Gyaltsen K."/>
            <person name="Hafez N."/>
            <person name="Hagos B."/>
            <person name="Hall J."/>
            <person name="Henson C."/>
            <person name="Hollinger A."/>
            <person name="Honan T."/>
            <person name="Huard M.D."/>
            <person name="Hughes L."/>
            <person name="Hurhula B."/>
            <person name="Husby M.E."/>
            <person name="Kamat A."/>
            <person name="Kanga B."/>
            <person name="Kashin S."/>
            <person name="Khazanovich D."/>
            <person name="Kisner P."/>
            <person name="Lance K."/>
            <person name="Lara M."/>
            <person name="Lee W."/>
            <person name="Lennon N."/>
            <person name="Letendre F."/>
            <person name="LeVine R."/>
            <person name="Lipovsky A."/>
            <person name="Liu X."/>
            <person name="Liu J."/>
            <person name="Liu S."/>
            <person name="Lokyitsang T."/>
            <person name="Lokyitsang Y."/>
            <person name="Lubonja R."/>
            <person name="Lui A."/>
            <person name="MacDonald P."/>
            <person name="Magnisalis V."/>
            <person name="Maru K."/>
            <person name="Matthews C."/>
            <person name="McCusker W."/>
            <person name="McDonough S."/>
            <person name="Mehta T."/>
            <person name="Meldrim J."/>
            <person name="Meneus L."/>
            <person name="Mihai O."/>
            <person name="Mihalev A."/>
            <person name="Mihova T."/>
            <person name="Mittelman R."/>
            <person name="Mlenga V."/>
            <person name="Montmayeur A."/>
            <person name="Mulrain L."/>
            <person name="Navidi A."/>
            <person name="Naylor J."/>
            <person name="Negash T."/>
            <person name="Nguyen T."/>
            <person name="Nguyen N."/>
            <person name="Nicol R."/>
            <person name="Norbu C."/>
            <person name="Norbu N."/>
            <person name="Novod N."/>
            <person name="O'Neill B."/>
            <person name="Osman S."/>
            <person name="Markiewicz E."/>
            <person name="Oyono O.L."/>
            <person name="Patti C."/>
            <person name="Phunkhang P."/>
            <person name="Pierre F."/>
            <person name="Priest M."/>
            <person name="Raghuraman S."/>
            <person name="Rege F."/>
            <person name="Reyes R."/>
            <person name="Rise C."/>
            <person name="Rogov P."/>
            <person name="Ross K."/>
            <person name="Ryan E."/>
            <person name="Settipalli S."/>
            <person name="Shea T."/>
            <person name="Sherpa N."/>
            <person name="Shi L."/>
            <person name="Shih D."/>
            <person name="Sparrow T."/>
            <person name="Spaulding J."/>
            <person name="Stalker J."/>
            <person name="Stange-Thomann N."/>
            <person name="Stavropoulos S."/>
            <person name="Stone C."/>
            <person name="Strader C."/>
            <person name="Tesfaye S."/>
            <person name="Thomson T."/>
            <person name="Thoulutsang Y."/>
            <person name="Thoulutsang D."/>
            <person name="Topham K."/>
            <person name="Topping I."/>
            <person name="Tsamla T."/>
            <person name="Vassiliev H."/>
            <person name="Vo A."/>
            <person name="Wangchuk T."/>
            <person name="Wangdi T."/>
            <person name="Weiand M."/>
            <person name="Wilkinson J."/>
            <person name="Wilson A."/>
            <person name="Yadav S."/>
            <person name="Young G."/>
            <person name="Yu Q."/>
            <person name="Zembek L."/>
            <person name="Zhong D."/>
            <person name="Zimmer A."/>
            <person name="Zwirko Z."/>
            <person name="Jaffe D.B."/>
            <person name="Alvarez P."/>
            <person name="Brockman W."/>
            <person name="Butler J."/>
            <person name="Chin C."/>
            <person name="Gnerre S."/>
            <person name="Grabherr M."/>
            <person name="Kleber M."/>
            <person name="Mauceli E."/>
            <person name="MacCallum I."/>
        </authorList>
    </citation>
    <scope>NUCLEOTIDE SEQUENCE [LARGE SCALE GENOMIC DNA]</scope>
    <source>
        <strain evidence="7">white501</strain>
    </source>
</reference>
<evidence type="ECO:0000259" key="5">
    <source>
        <dbReference type="Pfam" id="PF01168"/>
    </source>
</evidence>
<dbReference type="EMBL" id="CM000364">
    <property type="protein sequence ID" value="EDX14983.1"/>
    <property type="molecule type" value="Genomic_DNA"/>
</dbReference>
<evidence type="ECO:0000313" key="6">
    <source>
        <dbReference type="EMBL" id="EDX14983.1"/>
    </source>
</evidence>
<dbReference type="PhylomeDB" id="B4R1J5"/>
<evidence type="ECO:0000256" key="1">
    <source>
        <dbReference type="ARBA" id="ARBA00022898"/>
    </source>
</evidence>
<dbReference type="PIRSF" id="PIRSF004848">
    <property type="entry name" value="YBL036c_PLPDEIII"/>
    <property type="match status" value="1"/>
</dbReference>
<feature type="domain" description="Alanine racemase N-terminal" evidence="5">
    <location>
        <begin position="39"/>
        <end position="250"/>
    </location>
</feature>
<feature type="modified residue" description="N6-(pyridoxal phosphate)lysine" evidence="2 3">
    <location>
        <position position="45"/>
    </location>
</feature>
<keyword evidence="7" id="KW-1185">Reference proteome</keyword>
<dbReference type="SMR" id="B4R1J5"/>
<sequence>MLRRTMAEFDVKAGLQHVLKRIDEVLLQRPKVIQAARPLLVAVSKTKPAEAVIEAYEDGQRDFGENYVQELEEKSRHPDILAKCPDIRWHFIGHMQSNKINKILSVPNLHMIQTVDSEKLATKLDAAWSKRQPTPEEPLQVLIQINTSGEDVKSGIEAKDAPALYQYIKSNLKHLNLMGIMTIGAFGFDYASGPNPDFVSLMQVHRSICEAYSLAPDSVLVSMGMSHDFDKAIEMGSTVVRVGSSIFGHRAAKALGGERSRDVIGMRCGH</sequence>
<dbReference type="InterPro" id="IPR011078">
    <property type="entry name" value="PyrdxlP_homeostasis"/>
</dbReference>
<dbReference type="AlphaFoldDB" id="B4R1J5"/>
<dbReference type="Pfam" id="PF01168">
    <property type="entry name" value="Ala_racemase_N"/>
    <property type="match status" value="1"/>
</dbReference>
<comment type="function">
    <text evidence="2">Pyridoxal 5'-phosphate (PLP)-binding protein, which may be involved in intracellular homeostatic regulation of pyridoxal 5'-phosphate (PLP), the active form of vitamin B6.</text>
</comment>
<comment type="cofactor">
    <cofactor evidence="3">
        <name>pyridoxal 5'-phosphate</name>
        <dbReference type="ChEBI" id="CHEBI:597326"/>
    </cofactor>
</comment>
<organism evidence="6 7">
    <name type="scientific">Drosophila simulans</name>
    <name type="common">Fruit fly</name>
    <dbReference type="NCBI Taxonomy" id="7240"/>
    <lineage>
        <taxon>Eukaryota</taxon>
        <taxon>Metazoa</taxon>
        <taxon>Ecdysozoa</taxon>
        <taxon>Arthropoda</taxon>
        <taxon>Hexapoda</taxon>
        <taxon>Insecta</taxon>
        <taxon>Pterygota</taxon>
        <taxon>Neoptera</taxon>
        <taxon>Endopterygota</taxon>
        <taxon>Diptera</taxon>
        <taxon>Brachycera</taxon>
        <taxon>Muscomorpha</taxon>
        <taxon>Ephydroidea</taxon>
        <taxon>Drosophilidae</taxon>
        <taxon>Drosophila</taxon>
        <taxon>Sophophora</taxon>
    </lineage>
</organism>
<gene>
    <name evidence="6" type="primary">Dsim\GD17245</name>
    <name evidence="6" type="ORF">Dsim_GD17245</name>
</gene>
<dbReference type="InterPro" id="IPR001608">
    <property type="entry name" value="Ala_racemase_N"/>
</dbReference>
<evidence type="ECO:0000256" key="3">
    <source>
        <dbReference type="PIRSR" id="PIRSR004848-1"/>
    </source>
</evidence>
<dbReference type="NCBIfam" id="TIGR00044">
    <property type="entry name" value="YggS family pyridoxal phosphate-dependent enzyme"/>
    <property type="match status" value="1"/>
</dbReference>
<evidence type="ECO:0000256" key="2">
    <source>
        <dbReference type="HAMAP-Rule" id="MF_03225"/>
    </source>
</evidence>
<dbReference type="SUPFAM" id="SSF51419">
    <property type="entry name" value="PLP-binding barrel"/>
    <property type="match status" value="1"/>
</dbReference>
<dbReference type="STRING" id="7240.B4R1J5"/>
<name>B4R1J5_DROSI</name>
<proteinExistence type="inferred from homology"/>
<dbReference type="OMA" id="PLEWHMI"/>
<protein>
    <recommendedName>
        <fullName evidence="2">Pyridoxal phosphate homeostasis protein</fullName>
        <shortName evidence="2">PLP homeostasis protein</shortName>
    </recommendedName>
</protein>
<keyword evidence="1 2" id="KW-0663">Pyridoxal phosphate</keyword>
<dbReference type="Gene3D" id="3.20.20.10">
    <property type="entry name" value="Alanine racemase"/>
    <property type="match status" value="1"/>
</dbReference>
<dbReference type="InterPro" id="IPR029066">
    <property type="entry name" value="PLP-binding_barrel"/>
</dbReference>
<dbReference type="Proteomes" id="UP000000304">
    <property type="component" value="Chromosome 3R"/>
</dbReference>
<dbReference type="HAMAP" id="MF_02087">
    <property type="entry name" value="PLP_homeostasis"/>
    <property type="match status" value="1"/>
</dbReference>
<dbReference type="HOGENOM" id="CLU_059988_2_1_1"/>
<evidence type="ECO:0000256" key="4">
    <source>
        <dbReference type="RuleBase" id="RU004514"/>
    </source>
</evidence>
<dbReference type="FunFam" id="3.20.20.10:FF:000007">
    <property type="entry name" value="Pyridoxal phosphate homeostasis protein"/>
    <property type="match status" value="1"/>
</dbReference>
<dbReference type="PANTHER" id="PTHR10146">
    <property type="entry name" value="PROLINE SYNTHETASE CO-TRANSCRIBED BACTERIAL HOMOLOG PROTEIN"/>
    <property type="match status" value="1"/>
</dbReference>
<dbReference type="CDD" id="cd06822">
    <property type="entry name" value="PLPDE_III_YBL036c_euk"/>
    <property type="match status" value="1"/>
</dbReference>
<dbReference type="PANTHER" id="PTHR10146:SF14">
    <property type="entry name" value="PYRIDOXAL PHOSPHATE HOMEOSTASIS PROTEIN"/>
    <property type="match status" value="1"/>
</dbReference>
<accession>B4R1J5</accession>
<dbReference type="OrthoDB" id="10264196at2759"/>
<comment type="similarity">
    <text evidence="2 4">Belongs to the pyridoxal phosphate-binding protein YggS/PROSC family.</text>
</comment>
<dbReference type="GO" id="GO:0030170">
    <property type="term" value="F:pyridoxal phosphate binding"/>
    <property type="evidence" value="ECO:0007669"/>
    <property type="project" value="UniProtKB-UniRule"/>
</dbReference>
<evidence type="ECO:0000313" key="7">
    <source>
        <dbReference type="Proteomes" id="UP000000304"/>
    </source>
</evidence>